<dbReference type="HOGENOM" id="CLU_3408762_0_0_5"/>
<reference evidence="1 2" key="1">
    <citation type="submission" date="2012-03" db="EMBL/GenBank/DDBJ databases">
        <title>The Genome Sequence of Bartonella alsatica IBS 382.</title>
        <authorList>
            <consortium name="The Broad Institute Genome Sequencing Platform"/>
            <consortium name="The Broad Institute Genome Sequencing Center for Infectious Disease"/>
            <person name="Feldgarden M."/>
            <person name="Kirby J."/>
            <person name="Kosoy M."/>
            <person name="Birtles R."/>
            <person name="Probert W.S."/>
            <person name="Chiaraviglio L."/>
            <person name="Young S.K."/>
            <person name="Zeng Q."/>
            <person name="Gargeya S."/>
            <person name="Fitzgerald M."/>
            <person name="Haas B."/>
            <person name="Abouelleil A."/>
            <person name="Alvarado L."/>
            <person name="Arachchi H.M."/>
            <person name="Berlin A."/>
            <person name="Chapman S.B."/>
            <person name="Gearin G."/>
            <person name="Goldberg J."/>
            <person name="Griggs A."/>
            <person name="Gujja S."/>
            <person name="Hansen M."/>
            <person name="Heiman D."/>
            <person name="Howarth C."/>
            <person name="Larimer J."/>
            <person name="Lui A."/>
            <person name="MacDonald P.J.P."/>
            <person name="McCowen C."/>
            <person name="Montmayeur A."/>
            <person name="Murphy C."/>
            <person name="Neiman D."/>
            <person name="Pearson M."/>
            <person name="Priest M."/>
            <person name="Roberts A."/>
            <person name="Saif S."/>
            <person name="Shea T."/>
            <person name="Sisk P."/>
            <person name="Stolte C."/>
            <person name="Sykes S."/>
            <person name="Wortman J."/>
            <person name="Nusbaum C."/>
            <person name="Birren B."/>
        </authorList>
    </citation>
    <scope>NUCLEOTIDE SEQUENCE [LARGE SCALE GENOMIC DNA]</scope>
    <source>
        <strain evidence="1 2">IBS 382</strain>
    </source>
</reference>
<gene>
    <name evidence="1" type="ORF">MEC_00728</name>
</gene>
<comment type="caution">
    <text evidence="1">The sequence shown here is derived from an EMBL/GenBank/DDBJ whole genome shotgun (WGS) entry which is preliminary data.</text>
</comment>
<organism evidence="1 2">
    <name type="scientific">Bartonella alsatica IBS 382</name>
    <dbReference type="NCBI Taxonomy" id="1094551"/>
    <lineage>
        <taxon>Bacteria</taxon>
        <taxon>Pseudomonadati</taxon>
        <taxon>Pseudomonadota</taxon>
        <taxon>Alphaproteobacteria</taxon>
        <taxon>Hyphomicrobiales</taxon>
        <taxon>Bartonellaceae</taxon>
        <taxon>Bartonella</taxon>
    </lineage>
</organism>
<evidence type="ECO:0000313" key="2">
    <source>
        <dbReference type="Proteomes" id="UP000008761"/>
    </source>
</evidence>
<proteinExistence type="predicted"/>
<name>J1IUH7_9HYPH</name>
<sequence length="29" mass="3207">MIKARPVAGDKRAGFNFSESFFLIYGGNI</sequence>
<accession>J1IUH7</accession>
<dbReference type="AlphaFoldDB" id="J1IUH7"/>
<evidence type="ECO:0000313" key="1">
    <source>
        <dbReference type="EMBL" id="EJF75252.1"/>
    </source>
</evidence>
<dbReference type="EMBL" id="AIME01000004">
    <property type="protein sequence ID" value="EJF75252.1"/>
    <property type="molecule type" value="Genomic_DNA"/>
</dbReference>
<dbReference type="Proteomes" id="UP000008761">
    <property type="component" value="Unassembled WGS sequence"/>
</dbReference>
<protein>
    <submittedName>
        <fullName evidence="1">Uncharacterized protein</fullName>
    </submittedName>
</protein>
<dbReference type="STRING" id="1094551.MEC_00728"/>